<protein>
    <submittedName>
        <fullName evidence="1">Uncharacterized protein</fullName>
    </submittedName>
</protein>
<proteinExistence type="predicted"/>
<evidence type="ECO:0000313" key="1">
    <source>
        <dbReference type="EMBL" id="JAH21786.1"/>
    </source>
</evidence>
<reference evidence="1" key="1">
    <citation type="submission" date="2014-11" db="EMBL/GenBank/DDBJ databases">
        <authorList>
            <person name="Amaro Gonzalez C."/>
        </authorList>
    </citation>
    <scope>NUCLEOTIDE SEQUENCE</scope>
</reference>
<organism evidence="1">
    <name type="scientific">Anguilla anguilla</name>
    <name type="common">European freshwater eel</name>
    <name type="synonym">Muraena anguilla</name>
    <dbReference type="NCBI Taxonomy" id="7936"/>
    <lineage>
        <taxon>Eukaryota</taxon>
        <taxon>Metazoa</taxon>
        <taxon>Chordata</taxon>
        <taxon>Craniata</taxon>
        <taxon>Vertebrata</taxon>
        <taxon>Euteleostomi</taxon>
        <taxon>Actinopterygii</taxon>
        <taxon>Neopterygii</taxon>
        <taxon>Teleostei</taxon>
        <taxon>Anguilliformes</taxon>
        <taxon>Anguillidae</taxon>
        <taxon>Anguilla</taxon>
    </lineage>
</organism>
<name>A0A0E9QXZ1_ANGAN</name>
<dbReference type="AlphaFoldDB" id="A0A0E9QXZ1"/>
<reference evidence="1" key="2">
    <citation type="journal article" date="2015" name="Fish Shellfish Immunol.">
        <title>Early steps in the European eel (Anguilla anguilla)-Vibrio vulnificus interaction in the gills: Role of the RtxA13 toxin.</title>
        <authorList>
            <person name="Callol A."/>
            <person name="Pajuelo D."/>
            <person name="Ebbesson L."/>
            <person name="Teles M."/>
            <person name="MacKenzie S."/>
            <person name="Amaro C."/>
        </authorList>
    </citation>
    <scope>NUCLEOTIDE SEQUENCE</scope>
</reference>
<accession>A0A0E9QXZ1</accession>
<dbReference type="EMBL" id="GBXM01086791">
    <property type="protein sequence ID" value="JAH21786.1"/>
    <property type="molecule type" value="Transcribed_RNA"/>
</dbReference>
<sequence>MLSVAEAEMLRSHCVTLSFELPFHRGRFECAHLF</sequence>